<accession>A0A8S5N4J4</accession>
<dbReference type="InterPro" id="IPR031612">
    <property type="entry name" value="Phage_holin_Dp1"/>
</dbReference>
<protein>
    <submittedName>
        <fullName evidence="2">Holin</fullName>
    </submittedName>
</protein>
<keyword evidence="1" id="KW-0472">Membrane</keyword>
<name>A0A8S5N4J4_9CAUD</name>
<proteinExistence type="predicted"/>
<dbReference type="Pfam" id="PF16938">
    <property type="entry name" value="Phage_holin_Dp1"/>
    <property type="match status" value="1"/>
</dbReference>
<keyword evidence="1" id="KW-0812">Transmembrane</keyword>
<organism evidence="2">
    <name type="scientific">Podoviridae sp. ctiJY10</name>
    <dbReference type="NCBI Taxonomy" id="2826572"/>
    <lineage>
        <taxon>Viruses</taxon>
        <taxon>Duplodnaviria</taxon>
        <taxon>Heunggongvirae</taxon>
        <taxon>Uroviricota</taxon>
        <taxon>Caudoviricetes</taxon>
    </lineage>
</organism>
<sequence>MKLSNKMYDVLKWVVIIVLPAISALYSGLAGVWDWPYAEQIVSTISCITVFLGAVLGFSSAKYKSSTLDEEAM</sequence>
<evidence type="ECO:0000313" key="2">
    <source>
        <dbReference type="EMBL" id="DAD89364.1"/>
    </source>
</evidence>
<feature type="transmembrane region" description="Helical" evidence="1">
    <location>
        <begin position="40"/>
        <end position="58"/>
    </location>
</feature>
<dbReference type="EMBL" id="BK015060">
    <property type="protein sequence ID" value="DAD89364.1"/>
    <property type="molecule type" value="Genomic_DNA"/>
</dbReference>
<evidence type="ECO:0000256" key="1">
    <source>
        <dbReference type="SAM" id="Phobius"/>
    </source>
</evidence>
<reference evidence="2" key="1">
    <citation type="journal article" date="2021" name="Proc. Natl. Acad. Sci. U.S.A.">
        <title>A Catalog of Tens of Thousands of Viruses from Human Metagenomes Reveals Hidden Associations with Chronic Diseases.</title>
        <authorList>
            <person name="Tisza M.J."/>
            <person name="Buck C.B."/>
        </authorList>
    </citation>
    <scope>NUCLEOTIDE SEQUENCE</scope>
    <source>
        <strain evidence="2">CtiJY10</strain>
    </source>
</reference>
<keyword evidence="1" id="KW-1133">Transmembrane helix</keyword>